<sequence>MEIEANLEFDYGEVLSKIKGTSIKALQGTIRDVAKDMLNDILVRDFPAGRATKSYITTGQLADTICVEGDGLDLMIYVDPAKLSLEPYIDGWLGVHESIYGEDFREPLVEGLNEGGVPGSVIYPAGHSAKHFMQRAFQQYTKTFLNLLARELRGAGFEVTVG</sequence>
<evidence type="ECO:0000313" key="1">
    <source>
        <dbReference type="EMBL" id="GET05428.1"/>
    </source>
</evidence>
<gene>
    <name evidence="1" type="ORF">SY212_04580</name>
</gene>
<name>A0A6F9XJS0_9LACO</name>
<dbReference type="AlphaFoldDB" id="A0A6F9XJS0"/>
<organism evidence="1">
    <name type="scientific">Ligilactobacillus agilis</name>
    <dbReference type="NCBI Taxonomy" id="1601"/>
    <lineage>
        <taxon>Bacteria</taxon>
        <taxon>Bacillati</taxon>
        <taxon>Bacillota</taxon>
        <taxon>Bacilli</taxon>
        <taxon>Lactobacillales</taxon>
        <taxon>Lactobacillaceae</taxon>
        <taxon>Ligilactobacillus</taxon>
    </lineage>
</organism>
<comment type="caution">
    <text evidence="1">The sequence shown here is derived from an EMBL/GenBank/DDBJ whole genome shotgun (WGS) entry which is preliminary data.</text>
</comment>
<dbReference type="Proteomes" id="UP000494265">
    <property type="component" value="Unassembled WGS sequence"/>
</dbReference>
<reference evidence="1" key="1">
    <citation type="submission" date="2019-10" db="EMBL/GenBank/DDBJ databases">
        <title>Lactobacillus agilis SY212 Whole Genome Sequencing Project.</title>
        <authorList>
            <person name="Suzuki S."/>
            <person name="Endo A."/>
            <person name="Maeno S."/>
            <person name="Shiwa Y."/>
            <person name="Matsutani M."/>
            <person name="Kajikawa A."/>
        </authorList>
    </citation>
    <scope>NUCLEOTIDE SEQUENCE</scope>
    <source>
        <strain evidence="1">SY212</strain>
    </source>
</reference>
<dbReference type="EMBL" id="BLAM01000054">
    <property type="protein sequence ID" value="GET05428.1"/>
    <property type="molecule type" value="Genomic_DNA"/>
</dbReference>
<protein>
    <submittedName>
        <fullName evidence="1">Uncharacterized protein</fullName>
    </submittedName>
</protein>
<accession>A0A6F9XJS0</accession>
<dbReference type="RefSeq" id="WP_172584267.1">
    <property type="nucleotide sequence ID" value="NZ_BLAM01000054.1"/>
</dbReference>
<proteinExistence type="predicted"/>